<evidence type="ECO:0000313" key="1">
    <source>
        <dbReference type="EMBL" id="NGO41278.1"/>
    </source>
</evidence>
<keyword evidence="2" id="KW-1185">Reference proteome</keyword>
<sequence>MATSALTNLLTEISEDPARLTEWLEDPDSYMNRAGLTEEETRALRSASGGAIRHSIINSVTLEADRSELMAEILFKAWSDDDFREQLRTDPRAVLERLFTRRLPGIEFQVHEETPDVRHIVIPWLPPDVEEETRKNSRKLREIAEAGGPRTLLRPGNDEIPVVEAQGSESAVVPPPDTSNLQVVTVTDDIIIVDAIFAQEE</sequence>
<evidence type="ECO:0000313" key="2">
    <source>
        <dbReference type="Proteomes" id="UP001518140"/>
    </source>
</evidence>
<comment type="caution">
    <text evidence="1">The sequence shown here is derived from an EMBL/GenBank/DDBJ whole genome shotgun (WGS) entry which is preliminary data.</text>
</comment>
<organism evidence="1 2">
    <name type="scientific">Streptomyces ureilyticus</name>
    <dbReference type="NCBI Taxonomy" id="1775131"/>
    <lineage>
        <taxon>Bacteria</taxon>
        <taxon>Bacillati</taxon>
        <taxon>Actinomycetota</taxon>
        <taxon>Actinomycetes</taxon>
        <taxon>Kitasatosporales</taxon>
        <taxon>Streptomycetaceae</taxon>
        <taxon>Streptomyces</taxon>
    </lineage>
</organism>
<dbReference type="RefSeq" id="WP_165337935.1">
    <property type="nucleotide sequence ID" value="NZ_JAAKZX010000007.1"/>
</dbReference>
<dbReference type="InterPro" id="IPR036648">
    <property type="entry name" value="CN_Hdrase_a/SCN_Hdrase_g_sf"/>
</dbReference>
<dbReference type="EMBL" id="JAAKZX010000007">
    <property type="protein sequence ID" value="NGO41278.1"/>
    <property type="molecule type" value="Genomic_DNA"/>
</dbReference>
<protein>
    <submittedName>
        <fullName evidence="1">Uncharacterized protein</fullName>
    </submittedName>
</protein>
<dbReference type="Gene3D" id="3.90.330.10">
    <property type="entry name" value="Nitrile hydratase alpha /Thiocyanate hydrolase gamma"/>
    <property type="match status" value="1"/>
</dbReference>
<name>A0ABX0DHC9_9ACTN</name>
<proteinExistence type="predicted"/>
<dbReference type="Proteomes" id="UP001518140">
    <property type="component" value="Unassembled WGS sequence"/>
</dbReference>
<gene>
    <name evidence="1" type="ORF">G6048_03545</name>
</gene>
<reference evidence="1 2" key="1">
    <citation type="submission" date="2020-02" db="EMBL/GenBank/DDBJ databases">
        <title>Whole-genome analyses of novel actinobacteria.</title>
        <authorList>
            <person name="Sahin N."/>
            <person name="Tokatli A."/>
        </authorList>
    </citation>
    <scope>NUCLEOTIDE SEQUENCE [LARGE SCALE GENOMIC DNA]</scope>
    <source>
        <strain evidence="1 2">YC419</strain>
    </source>
</reference>
<accession>A0ABX0DHC9</accession>
<dbReference type="SUPFAM" id="SSF56209">
    <property type="entry name" value="Nitrile hydratase alpha chain"/>
    <property type="match status" value="1"/>
</dbReference>